<feature type="domain" description="Myb-like DNA-binding" evidence="2">
    <location>
        <begin position="14"/>
        <end position="61"/>
    </location>
</feature>
<dbReference type="OrthoDB" id="3944408at2759"/>
<evidence type="ECO:0000256" key="1">
    <source>
        <dbReference type="SAM" id="MobiDB-lite"/>
    </source>
</evidence>
<dbReference type="Proteomes" id="UP000054563">
    <property type="component" value="Unassembled WGS sequence"/>
</dbReference>
<evidence type="ECO:0000259" key="2">
    <source>
        <dbReference type="Pfam" id="PF22980"/>
    </source>
</evidence>
<dbReference type="VEuPathDB" id="FungiDB:CIHG_02726"/>
<organism evidence="3 4">
    <name type="scientific">Coccidioides immitis H538.4</name>
    <dbReference type="NCBI Taxonomy" id="396776"/>
    <lineage>
        <taxon>Eukaryota</taxon>
        <taxon>Fungi</taxon>
        <taxon>Dikarya</taxon>
        <taxon>Ascomycota</taxon>
        <taxon>Pezizomycotina</taxon>
        <taxon>Eurotiomycetes</taxon>
        <taxon>Eurotiomycetidae</taxon>
        <taxon>Onygenales</taxon>
        <taxon>Onygenaceae</taxon>
        <taxon>Coccidioides</taxon>
    </lineage>
</organism>
<accession>A0A0J8UCH5</accession>
<proteinExistence type="predicted"/>
<dbReference type="InterPro" id="IPR054505">
    <property type="entry name" value="Myb_DNA-bind_8"/>
</dbReference>
<dbReference type="AlphaFoldDB" id="A0A0J8UCH5"/>
<protein>
    <recommendedName>
        <fullName evidence="2">Myb-like DNA-binding domain-containing protein</fullName>
    </recommendedName>
</protein>
<feature type="compositionally biased region" description="Basic and acidic residues" evidence="1">
    <location>
        <begin position="75"/>
        <end position="87"/>
    </location>
</feature>
<dbReference type="eggNOG" id="ENOG502QU1R">
    <property type="taxonomic scope" value="Eukaryota"/>
</dbReference>
<dbReference type="EMBL" id="DS016986">
    <property type="protein sequence ID" value="KMU84943.1"/>
    <property type="molecule type" value="Genomic_DNA"/>
</dbReference>
<evidence type="ECO:0000313" key="3">
    <source>
        <dbReference type="EMBL" id="KMU84943.1"/>
    </source>
</evidence>
<evidence type="ECO:0000313" key="4">
    <source>
        <dbReference type="Proteomes" id="UP000054563"/>
    </source>
</evidence>
<feature type="region of interest" description="Disordered" evidence="1">
    <location>
        <begin position="59"/>
        <end position="87"/>
    </location>
</feature>
<dbReference type="STRING" id="396776.A0A0J8UCH5"/>
<dbReference type="Pfam" id="PF22980">
    <property type="entry name" value="Myb_DNA-bind_8"/>
    <property type="match status" value="1"/>
</dbReference>
<reference evidence="4" key="1">
    <citation type="journal article" date="2010" name="Genome Res.">
        <title>Population genomic sequencing of Coccidioides fungi reveals recent hybridization and transposon control.</title>
        <authorList>
            <person name="Neafsey D.E."/>
            <person name="Barker B.M."/>
            <person name="Sharpton T.J."/>
            <person name="Stajich J.E."/>
            <person name="Park D.J."/>
            <person name="Whiston E."/>
            <person name="Hung C.-Y."/>
            <person name="McMahan C."/>
            <person name="White J."/>
            <person name="Sykes S."/>
            <person name="Heiman D."/>
            <person name="Young S."/>
            <person name="Zeng Q."/>
            <person name="Abouelleil A."/>
            <person name="Aftuck L."/>
            <person name="Bessette D."/>
            <person name="Brown A."/>
            <person name="FitzGerald M."/>
            <person name="Lui A."/>
            <person name="Macdonald J.P."/>
            <person name="Priest M."/>
            <person name="Orbach M.J."/>
            <person name="Galgiani J.N."/>
            <person name="Kirkland T.N."/>
            <person name="Cole G.T."/>
            <person name="Birren B.W."/>
            <person name="Henn M.R."/>
            <person name="Taylor J.W."/>
            <person name="Rounsley S.D."/>
        </authorList>
    </citation>
    <scope>NUCLEOTIDE SEQUENCE [LARGE SCALE GENOMIC DNA]</scope>
    <source>
        <strain evidence="4">H538.4</strain>
    </source>
</reference>
<gene>
    <name evidence="3" type="ORF">CIHG_02726</name>
</gene>
<name>A0A0J8UCH5_COCIT</name>
<sequence length="190" mass="21510">MTTLKRSKTLPADGQTTKFLYTILKQLDLKSVDWNLVASQLDISNGHAARMRFSRFRQHMEGITSTPRTPRAKKPKTEKAKSKKQQTLDDLKVWPEPPVIKPEPFIKPEPVNISQIDPCLLAIPRASGPIQAQPFPTVTPVDLVRPYPPSEIPVGYRRPPVGENWPQIKMEPCDQEVVMTDVLVKIEPEN</sequence>